<dbReference type="STRING" id="1817864.A2Z21_00775"/>
<dbReference type="PROSITE" id="PS50093">
    <property type="entry name" value="PKD"/>
    <property type="match status" value="1"/>
</dbReference>
<dbReference type="InterPro" id="IPR013783">
    <property type="entry name" value="Ig-like_fold"/>
</dbReference>
<evidence type="ECO:0000313" key="2">
    <source>
        <dbReference type="EMBL" id="OGF55926.1"/>
    </source>
</evidence>
<comment type="caution">
    <text evidence="2">The sequence shown here is derived from an EMBL/GenBank/DDBJ whole genome shotgun (WGS) entry which is preliminary data.</text>
</comment>
<dbReference type="InterPro" id="IPR022409">
    <property type="entry name" value="PKD/Chitinase_dom"/>
</dbReference>
<dbReference type="SUPFAM" id="SSF49299">
    <property type="entry name" value="PKD domain"/>
    <property type="match status" value="1"/>
</dbReference>
<dbReference type="Proteomes" id="UP000179157">
    <property type="component" value="Unassembled WGS sequence"/>
</dbReference>
<dbReference type="InterPro" id="IPR035986">
    <property type="entry name" value="PKD_dom_sf"/>
</dbReference>
<evidence type="ECO:0000259" key="1">
    <source>
        <dbReference type="PROSITE" id="PS50093"/>
    </source>
</evidence>
<dbReference type="EMBL" id="MFGX01000045">
    <property type="protein sequence ID" value="OGF55926.1"/>
    <property type="molecule type" value="Genomic_DNA"/>
</dbReference>
<dbReference type="SMART" id="SM00089">
    <property type="entry name" value="PKD"/>
    <property type="match status" value="1"/>
</dbReference>
<reference evidence="2 3" key="1">
    <citation type="journal article" date="2016" name="Nat. Commun.">
        <title>Thousands of microbial genomes shed light on interconnected biogeochemical processes in an aquifer system.</title>
        <authorList>
            <person name="Anantharaman K."/>
            <person name="Brown C.T."/>
            <person name="Hug L.A."/>
            <person name="Sharon I."/>
            <person name="Castelle C.J."/>
            <person name="Probst A.J."/>
            <person name="Thomas B.C."/>
            <person name="Singh A."/>
            <person name="Wilkins M.J."/>
            <person name="Karaoz U."/>
            <person name="Brodie E.L."/>
            <person name="Williams K.H."/>
            <person name="Hubbard S.S."/>
            <person name="Banfield J.F."/>
        </authorList>
    </citation>
    <scope>NUCLEOTIDE SEQUENCE [LARGE SCALE GENOMIC DNA]</scope>
    <source>
        <strain evidence="3">RBG_16_55_9</strain>
    </source>
</reference>
<name>A0A1F5UXQ4_FRAXR</name>
<feature type="domain" description="PKD" evidence="1">
    <location>
        <begin position="84"/>
        <end position="123"/>
    </location>
</feature>
<dbReference type="PROSITE" id="PS51257">
    <property type="entry name" value="PROKAR_LIPOPROTEIN"/>
    <property type="match status" value="1"/>
</dbReference>
<proteinExistence type="predicted"/>
<dbReference type="AlphaFoldDB" id="A0A1F5UXQ4"/>
<organism evidence="2 3">
    <name type="scientific">Fraserbacteria sp. (strain RBG_16_55_9)</name>
    <dbReference type="NCBI Taxonomy" id="1817864"/>
    <lineage>
        <taxon>Bacteria</taxon>
        <taxon>Candidatus Fraseribacteriota</taxon>
    </lineage>
</organism>
<dbReference type="Pfam" id="PF18911">
    <property type="entry name" value="PKD_4"/>
    <property type="match status" value="1"/>
</dbReference>
<dbReference type="InterPro" id="IPR000601">
    <property type="entry name" value="PKD_dom"/>
</dbReference>
<evidence type="ECO:0000313" key="3">
    <source>
        <dbReference type="Proteomes" id="UP000179157"/>
    </source>
</evidence>
<dbReference type="Gene3D" id="2.60.40.10">
    <property type="entry name" value="Immunoglobulins"/>
    <property type="match status" value="1"/>
</dbReference>
<gene>
    <name evidence="2" type="ORF">A2Z21_00775</name>
</gene>
<sequence length="262" mass="29154">MRRIFWLRIAGIVPLTLLLGGCGWESLTPPGPDPGHGQPPPASEVKAQIVYECTDCVQPEGAFTFNFRAEVTVADPDHEKVLIYSWNFGDGISDDGQMVTHTFPRPGAFQVRLRVITSAGTEARDKVELVIQEAPKPEVKVQRDSEEGDLCAFERVLPEKIHVGDKFTVQVTLKAKQDVQVVTWEDNVWFPQFRLMHEPLGLWLGMKAGESKVLLYDVQLLQTPTLGGLWMSGLLSCNPGGSYESEHLTLKSQLNVVQDESK</sequence>
<protein>
    <recommendedName>
        <fullName evidence="1">PKD domain-containing protein</fullName>
    </recommendedName>
</protein>
<accession>A0A1F5UXQ4</accession>
<dbReference type="CDD" id="cd00146">
    <property type="entry name" value="PKD"/>
    <property type="match status" value="1"/>
</dbReference>